<dbReference type="InterPro" id="IPR013815">
    <property type="entry name" value="ATP_grasp_subdomain_1"/>
</dbReference>
<dbReference type="GO" id="GO:0005829">
    <property type="term" value="C:cytosol"/>
    <property type="evidence" value="ECO:0007669"/>
    <property type="project" value="TreeGrafter"/>
</dbReference>
<dbReference type="PIRSF" id="PIRSF039102">
    <property type="entry name" value="Ddl/VanB"/>
    <property type="match status" value="1"/>
</dbReference>
<dbReference type="GO" id="GO:0009252">
    <property type="term" value="P:peptidoglycan biosynthetic process"/>
    <property type="evidence" value="ECO:0007669"/>
    <property type="project" value="UniProtKB-UniRule"/>
</dbReference>
<evidence type="ECO:0000256" key="15">
    <source>
        <dbReference type="PIRSR" id="PIRSR039102-3"/>
    </source>
</evidence>
<keyword evidence="9 12" id="KW-0573">Peptidoglycan synthesis</keyword>
<feature type="binding site" evidence="14">
    <location>
        <position position="145"/>
    </location>
    <ligand>
        <name>ATP</name>
        <dbReference type="ChEBI" id="CHEBI:30616"/>
    </ligand>
</feature>
<dbReference type="InterPro" id="IPR016185">
    <property type="entry name" value="PreATP-grasp_dom_sf"/>
</dbReference>
<keyword evidence="19" id="KW-1185">Reference proteome</keyword>
<keyword evidence="4 15" id="KW-0479">Metal-binding</keyword>
<dbReference type="GO" id="GO:0071555">
    <property type="term" value="P:cell wall organization"/>
    <property type="evidence" value="ECO:0007669"/>
    <property type="project" value="UniProtKB-KW"/>
</dbReference>
<feature type="binding site" evidence="14">
    <location>
        <begin position="227"/>
        <end position="234"/>
    </location>
    <ligand>
        <name>ATP</name>
        <dbReference type="ChEBI" id="CHEBI:30616"/>
    </ligand>
</feature>
<comment type="catalytic activity">
    <reaction evidence="12">
        <text>2 D-alanine + ATP = D-alanyl-D-alanine + ADP + phosphate + H(+)</text>
        <dbReference type="Rhea" id="RHEA:11224"/>
        <dbReference type="ChEBI" id="CHEBI:15378"/>
        <dbReference type="ChEBI" id="CHEBI:30616"/>
        <dbReference type="ChEBI" id="CHEBI:43474"/>
        <dbReference type="ChEBI" id="CHEBI:57416"/>
        <dbReference type="ChEBI" id="CHEBI:57822"/>
        <dbReference type="ChEBI" id="CHEBI:456216"/>
        <dbReference type="EC" id="6.3.2.4"/>
    </reaction>
</comment>
<comment type="cofactor">
    <cofactor evidence="1">
        <name>Mn(2+)</name>
        <dbReference type="ChEBI" id="CHEBI:29035"/>
    </cofactor>
</comment>
<keyword evidence="6 16" id="KW-0067">ATP-binding</keyword>
<dbReference type="SUPFAM" id="SSF56059">
    <property type="entry name" value="Glutathione synthetase ATP-binding domain-like"/>
    <property type="match status" value="1"/>
</dbReference>
<name>A0A6H0SLJ8_9MICC</name>
<dbReference type="InterPro" id="IPR000291">
    <property type="entry name" value="D-Ala_lig_Van_CS"/>
</dbReference>
<dbReference type="InterPro" id="IPR005905">
    <property type="entry name" value="D_ala_D_ala"/>
</dbReference>
<evidence type="ECO:0000256" key="11">
    <source>
        <dbReference type="ARBA" id="ARBA00023316"/>
    </source>
</evidence>
<evidence type="ECO:0000256" key="6">
    <source>
        <dbReference type="ARBA" id="ARBA00022840"/>
    </source>
</evidence>
<keyword evidence="7 15" id="KW-0460">Magnesium</keyword>
<evidence type="ECO:0000256" key="1">
    <source>
        <dbReference type="ARBA" id="ARBA00001936"/>
    </source>
</evidence>
<accession>A0A6H0SLJ8</accession>
<dbReference type="FunFam" id="3.30.470.20:FF:000008">
    <property type="entry name" value="D-alanine--D-alanine ligase"/>
    <property type="match status" value="1"/>
</dbReference>
<keyword evidence="12" id="KW-0963">Cytoplasm</keyword>
<keyword evidence="10 15" id="KW-0464">Manganese</keyword>
<evidence type="ECO:0000256" key="2">
    <source>
        <dbReference type="ARBA" id="ARBA00010871"/>
    </source>
</evidence>
<feature type="binding site" evidence="15">
    <location>
        <position position="314"/>
    </location>
    <ligand>
        <name>Mg(2+)</name>
        <dbReference type="ChEBI" id="CHEBI:18420"/>
        <label>1</label>
    </ligand>
</feature>
<proteinExistence type="inferred from homology"/>
<comment type="function">
    <text evidence="12">Cell wall formation.</text>
</comment>
<keyword evidence="5 14" id="KW-0547">Nucleotide-binding</keyword>
<dbReference type="EMBL" id="CP032549">
    <property type="protein sequence ID" value="QIV88333.1"/>
    <property type="molecule type" value="Genomic_DNA"/>
</dbReference>
<dbReference type="Proteomes" id="UP000502331">
    <property type="component" value="Chromosome"/>
</dbReference>
<organism evidence="18 19">
    <name type="scientific">Glutamicibacter mishrai</name>
    <dbReference type="NCBI Taxonomy" id="1775880"/>
    <lineage>
        <taxon>Bacteria</taxon>
        <taxon>Bacillati</taxon>
        <taxon>Actinomycetota</taxon>
        <taxon>Actinomycetes</taxon>
        <taxon>Micrococcales</taxon>
        <taxon>Micrococcaceae</taxon>
        <taxon>Glutamicibacter</taxon>
    </lineage>
</organism>
<dbReference type="UniPathway" id="UPA00219"/>
<dbReference type="AlphaFoldDB" id="A0A6H0SLJ8"/>
<feature type="binding site" evidence="14">
    <location>
        <begin position="326"/>
        <end position="327"/>
    </location>
    <ligand>
        <name>ATP</name>
        <dbReference type="ChEBI" id="CHEBI:30616"/>
    </ligand>
</feature>
<dbReference type="Gene3D" id="3.30.470.20">
    <property type="entry name" value="ATP-grasp fold, B domain"/>
    <property type="match status" value="1"/>
</dbReference>
<dbReference type="RefSeq" id="WP_022876689.1">
    <property type="nucleotide sequence ID" value="NZ_CP032549.1"/>
</dbReference>
<keyword evidence="8 12" id="KW-0133">Cell shape</keyword>
<feature type="binding site" evidence="15">
    <location>
        <position position="327"/>
    </location>
    <ligand>
        <name>Mg(2+)</name>
        <dbReference type="ChEBI" id="CHEBI:18420"/>
        <label>2</label>
    </ligand>
</feature>
<feature type="binding site" evidence="15">
    <location>
        <position position="327"/>
    </location>
    <ligand>
        <name>Mg(2+)</name>
        <dbReference type="ChEBI" id="CHEBI:18420"/>
        <label>1</label>
    </ligand>
</feature>
<evidence type="ECO:0000313" key="18">
    <source>
        <dbReference type="EMBL" id="QIV88333.1"/>
    </source>
</evidence>
<feature type="active site" evidence="13">
    <location>
        <position position="197"/>
    </location>
</feature>
<comment type="cofactor">
    <cofactor evidence="15">
        <name>Mg(2+)</name>
        <dbReference type="ChEBI" id="CHEBI:18420"/>
    </cofactor>
    <cofactor evidence="15">
        <name>Mn(2+)</name>
        <dbReference type="ChEBI" id="CHEBI:29035"/>
    </cofactor>
    <text evidence="15">Binds 2 magnesium or manganese ions per subunit.</text>
</comment>
<dbReference type="GO" id="GO:0046872">
    <property type="term" value="F:metal ion binding"/>
    <property type="evidence" value="ECO:0007669"/>
    <property type="project" value="UniProtKB-KW"/>
</dbReference>
<dbReference type="PROSITE" id="PS50975">
    <property type="entry name" value="ATP_GRASP"/>
    <property type="match status" value="1"/>
</dbReference>
<dbReference type="PANTHER" id="PTHR23132:SF25">
    <property type="entry name" value="D-ALANINE--D-ALANINE LIGASE A"/>
    <property type="match status" value="1"/>
</dbReference>
<comment type="similarity">
    <text evidence="2 12">Belongs to the D-alanine--D-alanine ligase family.</text>
</comment>
<keyword evidence="3 12" id="KW-0436">Ligase</keyword>
<feature type="binding site" evidence="14">
    <location>
        <begin position="197"/>
        <end position="198"/>
    </location>
    <ligand>
        <name>ATP</name>
        <dbReference type="ChEBI" id="CHEBI:30616"/>
    </ligand>
</feature>
<evidence type="ECO:0000259" key="17">
    <source>
        <dbReference type="PROSITE" id="PS50975"/>
    </source>
</evidence>
<dbReference type="Pfam" id="PF07478">
    <property type="entry name" value="Dala_Dala_lig_C"/>
    <property type="match status" value="1"/>
</dbReference>
<evidence type="ECO:0000256" key="9">
    <source>
        <dbReference type="ARBA" id="ARBA00022984"/>
    </source>
</evidence>
<dbReference type="PANTHER" id="PTHR23132">
    <property type="entry name" value="D-ALANINE--D-ALANINE LIGASE"/>
    <property type="match status" value="1"/>
</dbReference>
<protein>
    <recommendedName>
        <fullName evidence="12">D-alanine--D-alanine ligase</fullName>
        <ecNumber evidence="12">6.3.2.4</ecNumber>
    </recommendedName>
    <alternativeName>
        <fullName evidence="12">D-Ala-D-Ala ligase</fullName>
    </alternativeName>
    <alternativeName>
        <fullName evidence="12">D-alanylalanine synthetase</fullName>
    </alternativeName>
</protein>
<gene>
    <name evidence="12" type="primary">ddl</name>
    <name evidence="18" type="ORF">D3791_15210</name>
</gene>
<reference evidence="18 19" key="1">
    <citation type="submission" date="2018-09" db="EMBL/GenBank/DDBJ databases">
        <title>Glutamicibacter mishrai S5-52T (LMG 29155T = KCTC 39846T).</title>
        <authorList>
            <person name="Das S.K."/>
        </authorList>
    </citation>
    <scope>NUCLEOTIDE SEQUENCE [LARGE SCALE GENOMIC DNA]</scope>
    <source>
        <strain evidence="18 19">S5-52</strain>
    </source>
</reference>
<evidence type="ECO:0000256" key="13">
    <source>
        <dbReference type="PIRSR" id="PIRSR039102-1"/>
    </source>
</evidence>
<dbReference type="GO" id="GO:0008716">
    <property type="term" value="F:D-alanine-D-alanine ligase activity"/>
    <property type="evidence" value="ECO:0007669"/>
    <property type="project" value="UniProtKB-UniRule"/>
</dbReference>
<dbReference type="SUPFAM" id="SSF52440">
    <property type="entry name" value="PreATP-grasp domain"/>
    <property type="match status" value="1"/>
</dbReference>
<feature type="active site" evidence="13">
    <location>
        <position position="338"/>
    </location>
</feature>
<dbReference type="InterPro" id="IPR011095">
    <property type="entry name" value="Dala_Dala_lig_C"/>
</dbReference>
<evidence type="ECO:0000256" key="14">
    <source>
        <dbReference type="PIRSR" id="PIRSR039102-2"/>
    </source>
</evidence>
<evidence type="ECO:0000256" key="3">
    <source>
        <dbReference type="ARBA" id="ARBA00022598"/>
    </source>
</evidence>
<dbReference type="InterPro" id="IPR011127">
    <property type="entry name" value="Dala_Dala_lig_N"/>
</dbReference>
<evidence type="ECO:0000256" key="7">
    <source>
        <dbReference type="ARBA" id="ARBA00022842"/>
    </source>
</evidence>
<dbReference type="PROSITE" id="PS00844">
    <property type="entry name" value="DALA_DALA_LIGASE_2"/>
    <property type="match status" value="1"/>
</dbReference>
<evidence type="ECO:0000256" key="10">
    <source>
        <dbReference type="ARBA" id="ARBA00023211"/>
    </source>
</evidence>
<dbReference type="PROSITE" id="PS00843">
    <property type="entry name" value="DALA_DALA_LIGASE_1"/>
    <property type="match status" value="1"/>
</dbReference>
<dbReference type="HAMAP" id="MF_00047">
    <property type="entry name" value="Dala_Dala_lig"/>
    <property type="match status" value="1"/>
</dbReference>
<evidence type="ECO:0000256" key="16">
    <source>
        <dbReference type="PROSITE-ProRule" id="PRU00409"/>
    </source>
</evidence>
<dbReference type="InterPro" id="IPR011761">
    <property type="entry name" value="ATP-grasp"/>
</dbReference>
<dbReference type="EC" id="6.3.2.4" evidence="12"/>
<dbReference type="GO" id="GO:0008360">
    <property type="term" value="P:regulation of cell shape"/>
    <property type="evidence" value="ECO:0007669"/>
    <property type="project" value="UniProtKB-KW"/>
</dbReference>
<dbReference type="Gene3D" id="3.40.50.20">
    <property type="match status" value="1"/>
</dbReference>
<comment type="pathway">
    <text evidence="12">Cell wall biogenesis; peptidoglycan biosynthesis.</text>
</comment>
<evidence type="ECO:0000256" key="8">
    <source>
        <dbReference type="ARBA" id="ARBA00022960"/>
    </source>
</evidence>
<dbReference type="NCBIfam" id="NF002528">
    <property type="entry name" value="PRK01966.1-4"/>
    <property type="match status" value="1"/>
</dbReference>
<sequence length="370" mass="39977">MADRKLRVLLLFGGRSSEHSVSCVTASGVMHAIDRERFDVIPVGITRNGGWTLLDKDPEGWALDSGQLPEIASVDHPVQLSPEPNKTSLQAFGGSKISEISEIDVVFPLLHGPFGEDGSIQGMLETAGVPYVGSGIAASAMGMDKHFMKVVFEGAGFNVGPYEVISNKQWLRDSDAALARCDRLEYPLFVKPARAGSSVGITKVDVPSDLRAAVEVARVEDPKVIVEQGIVGREIECGVLEGRGSSPARASLPGEIAVADNGHTFYDFEAKYVDGTAAQLSCPAVLSEEATAEIRELAVKAFDSLDAEGLSRVDFFYTPEGQWIINEINTMPGFTPSSMYPQMWDKTGIDYRELINELIALATERNVGLR</sequence>
<feature type="domain" description="ATP-grasp" evidence="17">
    <location>
        <begin position="149"/>
        <end position="360"/>
    </location>
</feature>
<evidence type="ECO:0000313" key="19">
    <source>
        <dbReference type="Proteomes" id="UP000502331"/>
    </source>
</evidence>
<comment type="subcellular location">
    <subcellularLocation>
        <location evidence="12">Cytoplasm</location>
    </subcellularLocation>
</comment>
<evidence type="ECO:0000256" key="5">
    <source>
        <dbReference type="ARBA" id="ARBA00022741"/>
    </source>
</evidence>
<dbReference type="Gene3D" id="3.30.1490.20">
    <property type="entry name" value="ATP-grasp fold, A domain"/>
    <property type="match status" value="1"/>
</dbReference>
<feature type="binding site" evidence="15">
    <location>
        <position position="329"/>
    </location>
    <ligand>
        <name>Mg(2+)</name>
        <dbReference type="ChEBI" id="CHEBI:18420"/>
        <label>2</label>
    </ligand>
</feature>
<dbReference type="Pfam" id="PF01820">
    <property type="entry name" value="Dala_Dala_lig_N"/>
    <property type="match status" value="1"/>
</dbReference>
<evidence type="ECO:0000256" key="12">
    <source>
        <dbReference type="HAMAP-Rule" id="MF_00047"/>
    </source>
</evidence>
<keyword evidence="11 12" id="KW-0961">Cell wall biogenesis/degradation</keyword>
<dbReference type="GO" id="GO:0005524">
    <property type="term" value="F:ATP binding"/>
    <property type="evidence" value="ECO:0007669"/>
    <property type="project" value="UniProtKB-UniRule"/>
</dbReference>
<feature type="binding site" evidence="14">
    <location>
        <begin position="189"/>
        <end position="191"/>
    </location>
    <ligand>
        <name>ATP</name>
        <dbReference type="ChEBI" id="CHEBI:30616"/>
    </ligand>
</feature>
<evidence type="ECO:0000256" key="4">
    <source>
        <dbReference type="ARBA" id="ARBA00022723"/>
    </source>
</evidence>
<dbReference type="NCBIfam" id="TIGR01205">
    <property type="entry name" value="D_ala_D_alaTIGR"/>
    <property type="match status" value="1"/>
</dbReference>
<feature type="active site" evidence="13">
    <location>
        <position position="18"/>
    </location>
</feature>